<proteinExistence type="predicted"/>
<keyword evidence="3" id="KW-1185">Reference proteome</keyword>
<reference evidence="3" key="1">
    <citation type="submission" date="2017-03" db="EMBL/GenBank/DDBJ databases">
        <title>Genomes of endolithic fungi from Antarctica.</title>
        <authorList>
            <person name="Coleine C."/>
            <person name="Masonjones S."/>
            <person name="Stajich J.E."/>
        </authorList>
    </citation>
    <scope>NUCLEOTIDE SEQUENCE [LARGE SCALE GENOMIC DNA]</scope>
    <source>
        <strain evidence="3">CCFEE 5527</strain>
    </source>
</reference>
<protein>
    <submittedName>
        <fullName evidence="2">Uncharacterized protein</fullName>
    </submittedName>
</protein>
<feature type="region of interest" description="Disordered" evidence="1">
    <location>
        <begin position="62"/>
        <end position="119"/>
    </location>
</feature>
<evidence type="ECO:0000313" key="2">
    <source>
        <dbReference type="EMBL" id="OQO01437.1"/>
    </source>
</evidence>
<accession>A0A1V8SQI4</accession>
<comment type="caution">
    <text evidence="2">The sequence shown here is derived from an EMBL/GenBank/DDBJ whole genome shotgun (WGS) entry which is preliminary data.</text>
</comment>
<gene>
    <name evidence="2" type="ORF">B0A48_12992</name>
</gene>
<dbReference type="OrthoDB" id="3942453at2759"/>
<dbReference type="Proteomes" id="UP000192596">
    <property type="component" value="Unassembled WGS sequence"/>
</dbReference>
<dbReference type="InParanoid" id="A0A1V8SQI4"/>
<feature type="compositionally biased region" description="Low complexity" evidence="1">
    <location>
        <begin position="71"/>
        <end position="86"/>
    </location>
</feature>
<evidence type="ECO:0000313" key="3">
    <source>
        <dbReference type="Proteomes" id="UP000192596"/>
    </source>
</evidence>
<feature type="region of interest" description="Disordered" evidence="1">
    <location>
        <begin position="139"/>
        <end position="189"/>
    </location>
</feature>
<evidence type="ECO:0000256" key="1">
    <source>
        <dbReference type="SAM" id="MobiDB-lite"/>
    </source>
</evidence>
<sequence length="189" mass="20545">MCVAGLNVSTQPCSHRWYELIKPCKDDHNLANCPAKLRLEGWERRMDSCPWCNSTSEQGTLDSTHRLFGGSSSSSSSIASTPASPILGITREQRSDSAGSLGSLSLSRTSTAASVRSQITRDRDERFNMYLTMPPHELLPSASKYYPGTPREQSPTSPGVGSITGPRPSMSTNRSWRKSLGMARGMFGG</sequence>
<name>A0A1V8SQI4_9PEZI</name>
<feature type="compositionally biased region" description="Low complexity" evidence="1">
    <location>
        <begin position="96"/>
        <end position="117"/>
    </location>
</feature>
<dbReference type="EMBL" id="NAJO01000031">
    <property type="protein sequence ID" value="OQO01437.1"/>
    <property type="molecule type" value="Genomic_DNA"/>
</dbReference>
<dbReference type="AlphaFoldDB" id="A0A1V8SQI4"/>
<organism evidence="2 3">
    <name type="scientific">Cryoendolithus antarcticus</name>
    <dbReference type="NCBI Taxonomy" id="1507870"/>
    <lineage>
        <taxon>Eukaryota</taxon>
        <taxon>Fungi</taxon>
        <taxon>Dikarya</taxon>
        <taxon>Ascomycota</taxon>
        <taxon>Pezizomycotina</taxon>
        <taxon>Dothideomycetes</taxon>
        <taxon>Dothideomycetidae</taxon>
        <taxon>Cladosporiales</taxon>
        <taxon>Cladosporiaceae</taxon>
        <taxon>Cryoendolithus</taxon>
    </lineage>
</organism>